<accession>A0A177NSJ2</accession>
<organism evidence="2 3">
    <name type="scientific">Methylomonas lenta</name>
    <dbReference type="NCBI Taxonomy" id="980561"/>
    <lineage>
        <taxon>Bacteria</taxon>
        <taxon>Pseudomonadati</taxon>
        <taxon>Pseudomonadota</taxon>
        <taxon>Gammaproteobacteria</taxon>
        <taxon>Methylococcales</taxon>
        <taxon>Methylococcaceae</taxon>
        <taxon>Methylomonas</taxon>
    </lineage>
</organism>
<dbReference type="SUPFAM" id="SSF52540">
    <property type="entry name" value="P-loop containing nucleoside triphosphate hydrolases"/>
    <property type="match status" value="1"/>
</dbReference>
<feature type="coiled-coil region" evidence="1">
    <location>
        <begin position="506"/>
        <end position="536"/>
    </location>
</feature>
<evidence type="ECO:0000313" key="2">
    <source>
        <dbReference type="EMBL" id="OAI20842.1"/>
    </source>
</evidence>
<feature type="coiled-coil region" evidence="1">
    <location>
        <begin position="621"/>
        <end position="648"/>
    </location>
</feature>
<evidence type="ECO:0000256" key="1">
    <source>
        <dbReference type="SAM" id="Coils"/>
    </source>
</evidence>
<feature type="coiled-coil region" evidence="1">
    <location>
        <begin position="344"/>
        <end position="401"/>
    </location>
</feature>
<protein>
    <submittedName>
        <fullName evidence="2">Uncharacterized protein</fullName>
    </submittedName>
</protein>
<comment type="caution">
    <text evidence="2">The sequence shown here is derived from an EMBL/GenBank/DDBJ whole genome shotgun (WGS) entry which is preliminary data.</text>
</comment>
<dbReference type="EMBL" id="LUUI01000028">
    <property type="protein sequence ID" value="OAI20842.1"/>
    <property type="molecule type" value="Genomic_DNA"/>
</dbReference>
<name>A0A177NSJ2_9GAMM</name>
<dbReference type="AlphaFoldDB" id="A0A177NSJ2"/>
<dbReference type="STRING" id="980561.A1359_20355"/>
<keyword evidence="1" id="KW-0175">Coiled coil</keyword>
<sequence length="931" mass="107307">MSLAQYGFQKLVLLNSAGYSRAELPLDDSVSIIAPNNTGKTSLINALQFLLIIDRRLMDFGAHTVDNSRKFYFPDNSAYILLEVLLPTGMAVIGCVGKGLSHDYEYFAYQGSLDVEDYRLDNAKLVTQPKLIDRLLEQGKLAKIYQSSDLRALLYGNRQKQRSDDPDLTIFPLEFTSQASTYQRILTRTLRLDSLDSRQVKEYLLEIYKNELHDRSVNFKEEWDKSFADVNYDKSQYDSVSRNHARIIGMEQQQQDRKTLRGKIILWRPLIEQSLEKWEAYYRQKSQSIEADMVKQKVEWDEVEARQKTIYKDQAQTDFELKQHQTLEKRYEDLTVQFHFVKDIDQLTKQLDAIQAERDALVTRLNNAETQQNPNTIRRNIEKCNKEIILLQQQLASLDNNLYLQLQQTLSSESFDALTRLLAVQVLSLPVVSDGKVQLLNENRLRVFGQDLADCINGSNFDAAGLSIDLSALEPNLQIKTAAELRIEIEESQQQLYYWEELLATLEKLELEKARKAELDNQLKQQREDIKLYEELLTLRTMAAERQQSITDSKNRLQAFKDEEATLSVKRSRIEVDQQHLKDESERLKSRHKRIHIARQQRKDYEAPFNFLEQLPHLLCMDSALLEIDLLADQIEIYNQDCQDLRDLDKTIAEGLIHLHHDGISKFQVQDDQEQELQVLFNYTAQLKQEQAAIERKARSAVVQVAAILRDLRNSLETLKRRMSDFNNKINKRQLSDLKVFKIEPREEEAIVNAIRTLISTSEQVDSGSSFDLFDHNAVLDDKELNKAKDLLIDQGEKLGSLKVEHLFRLVFVIGKQNQSPAEFEDLDSAASNGTVLMAKLITGLAMLNQMQDPRKSIKTACYLDEAASLDQLNQRSLIETAAEFGFSLIFASPEPQITARYCVPIGTSNGKNFISRLNWQIIKPIEEVIP</sequence>
<dbReference type="OrthoDB" id="8573214at2"/>
<dbReference type="Proteomes" id="UP000078476">
    <property type="component" value="Unassembled WGS sequence"/>
</dbReference>
<reference evidence="2 3" key="1">
    <citation type="submission" date="2016-03" db="EMBL/GenBank/DDBJ databases">
        <authorList>
            <person name="Ploux O."/>
        </authorList>
    </citation>
    <scope>NUCLEOTIDE SEQUENCE [LARGE SCALE GENOMIC DNA]</scope>
    <source>
        <strain evidence="2 3">R-45370</strain>
    </source>
</reference>
<dbReference type="RefSeq" id="WP_083960449.1">
    <property type="nucleotide sequence ID" value="NZ_LUUI01000028.1"/>
</dbReference>
<keyword evidence="3" id="KW-1185">Reference proteome</keyword>
<proteinExistence type="predicted"/>
<evidence type="ECO:0000313" key="3">
    <source>
        <dbReference type="Proteomes" id="UP000078476"/>
    </source>
</evidence>
<gene>
    <name evidence="2" type="ORF">A1359_20355</name>
</gene>
<feature type="coiled-coil region" evidence="1">
    <location>
        <begin position="702"/>
        <end position="729"/>
    </location>
</feature>
<dbReference type="InterPro" id="IPR027417">
    <property type="entry name" value="P-loop_NTPase"/>
</dbReference>